<protein>
    <submittedName>
        <fullName evidence="2">Uncharacterized protein</fullName>
    </submittedName>
</protein>
<feature type="region of interest" description="Disordered" evidence="1">
    <location>
        <begin position="302"/>
        <end position="325"/>
    </location>
</feature>
<accession>A0AAE0FN94</accession>
<reference evidence="2 3" key="1">
    <citation type="journal article" date="2015" name="Genome Biol. Evol.">
        <title>Comparative Genomics of a Bacterivorous Green Alga Reveals Evolutionary Causalities and Consequences of Phago-Mixotrophic Mode of Nutrition.</title>
        <authorList>
            <person name="Burns J.A."/>
            <person name="Paasch A."/>
            <person name="Narechania A."/>
            <person name="Kim E."/>
        </authorList>
    </citation>
    <scope>NUCLEOTIDE SEQUENCE [LARGE SCALE GENOMIC DNA]</scope>
    <source>
        <strain evidence="2 3">PLY_AMNH</strain>
    </source>
</reference>
<evidence type="ECO:0000313" key="3">
    <source>
        <dbReference type="Proteomes" id="UP001190700"/>
    </source>
</evidence>
<evidence type="ECO:0000313" key="2">
    <source>
        <dbReference type="EMBL" id="KAK3262869.1"/>
    </source>
</evidence>
<comment type="caution">
    <text evidence="2">The sequence shown here is derived from an EMBL/GenBank/DDBJ whole genome shotgun (WGS) entry which is preliminary data.</text>
</comment>
<keyword evidence="3" id="KW-1185">Reference proteome</keyword>
<dbReference type="EMBL" id="LGRX02015903">
    <property type="protein sequence ID" value="KAK3262869.1"/>
    <property type="molecule type" value="Genomic_DNA"/>
</dbReference>
<gene>
    <name evidence="2" type="ORF">CYMTET_28304</name>
</gene>
<proteinExistence type="predicted"/>
<feature type="region of interest" description="Disordered" evidence="1">
    <location>
        <begin position="167"/>
        <end position="199"/>
    </location>
</feature>
<name>A0AAE0FN94_9CHLO</name>
<sequence length="681" mass="76755">MHATIRAPFPTHGFTCSLQAVCHLSLVARWVQTKAKGPKKQRTDRGQKRIHYDIESSIRLVPPAFCLKDRLIECRKREINKSSAARERFQLLVKHVKTRHDLSYAESQAKVTDRLVNRRRTELKMSDNNMAIFQARDLQACREFNALAIIKNKPHLVIPLSAEEVERQEQANVDPERTTNRPLPPWEPAGNEHVGQGLPPKERDVLVAATEHEGQAVAAGAATGEVPEATMDTTPRTRARVLRQHRVLKMRKLGTARLVRQAAVVVDAYGLQQAHAIRQEWTISPAVPTETVDLARHPAPADATLTPPPTSGLAKTPVTSPTTRANAAYAKRREALIKANKRKLCELFAKGEPSYLEDLERDVQRLLPQVQQLPEDVLAQHIRRVHQETKKRVIMKESCVFETVLLAGFENVFVKHNIPDEVKAVQRLKAQWTKDLKKRAEGSPAVRAAFKASYTAAVVRAAAPRAPVANRTTRCKKSMAEAEEPVADNQDPKHMTCLMPAGRRAHAVRTGVTPAIRRKQRMADLTALGVEAIEEWSHAAFGEKYQAYQDDGEGTERDLEVMVGMDCFEHDTPPEWRAIGHPEVMRCHCIGVDEEYGENPPRAAMDYSIFHNDYSVETFDFDTLVAMKFVRLPELSITEDYQVMWKARPTAGAVALQPADYQGGFKDPRPKKLRWAPFWER</sequence>
<dbReference type="AlphaFoldDB" id="A0AAE0FN94"/>
<evidence type="ECO:0000256" key="1">
    <source>
        <dbReference type="SAM" id="MobiDB-lite"/>
    </source>
</evidence>
<feature type="compositionally biased region" description="Basic and acidic residues" evidence="1">
    <location>
        <begin position="167"/>
        <end position="179"/>
    </location>
</feature>
<dbReference type="Proteomes" id="UP001190700">
    <property type="component" value="Unassembled WGS sequence"/>
</dbReference>
<organism evidence="2 3">
    <name type="scientific">Cymbomonas tetramitiformis</name>
    <dbReference type="NCBI Taxonomy" id="36881"/>
    <lineage>
        <taxon>Eukaryota</taxon>
        <taxon>Viridiplantae</taxon>
        <taxon>Chlorophyta</taxon>
        <taxon>Pyramimonadophyceae</taxon>
        <taxon>Pyramimonadales</taxon>
        <taxon>Pyramimonadaceae</taxon>
        <taxon>Cymbomonas</taxon>
    </lineage>
</organism>